<name>A0A4Z2HW79_9TELE</name>
<evidence type="ECO:0000313" key="3">
    <source>
        <dbReference type="Proteomes" id="UP000314294"/>
    </source>
</evidence>
<gene>
    <name evidence="2" type="ORF">EYF80_019811</name>
</gene>
<dbReference type="EMBL" id="SRLO01000169">
    <property type="protein sequence ID" value="TNN69938.1"/>
    <property type="molecule type" value="Genomic_DNA"/>
</dbReference>
<reference evidence="2 3" key="1">
    <citation type="submission" date="2019-03" db="EMBL/GenBank/DDBJ databases">
        <title>First draft genome of Liparis tanakae, snailfish: a comprehensive survey of snailfish specific genes.</title>
        <authorList>
            <person name="Kim W."/>
            <person name="Song I."/>
            <person name="Jeong J.-H."/>
            <person name="Kim D."/>
            <person name="Kim S."/>
            <person name="Ryu S."/>
            <person name="Song J.Y."/>
            <person name="Lee S.K."/>
        </authorList>
    </citation>
    <scope>NUCLEOTIDE SEQUENCE [LARGE SCALE GENOMIC DNA]</scope>
    <source>
        <tissue evidence="2">Muscle</tissue>
    </source>
</reference>
<feature type="compositionally biased region" description="Basic and acidic residues" evidence="1">
    <location>
        <begin position="10"/>
        <end position="20"/>
    </location>
</feature>
<dbReference type="Proteomes" id="UP000314294">
    <property type="component" value="Unassembled WGS sequence"/>
</dbReference>
<evidence type="ECO:0000256" key="1">
    <source>
        <dbReference type="SAM" id="MobiDB-lite"/>
    </source>
</evidence>
<protein>
    <submittedName>
        <fullName evidence="2">Uncharacterized protein</fullName>
    </submittedName>
</protein>
<feature type="region of interest" description="Disordered" evidence="1">
    <location>
        <begin position="29"/>
        <end position="48"/>
    </location>
</feature>
<proteinExistence type="predicted"/>
<comment type="caution">
    <text evidence="2">The sequence shown here is derived from an EMBL/GenBank/DDBJ whole genome shotgun (WGS) entry which is preliminary data.</text>
</comment>
<dbReference type="AlphaFoldDB" id="A0A4Z2HW79"/>
<organism evidence="2 3">
    <name type="scientific">Liparis tanakae</name>
    <name type="common">Tanaka's snailfish</name>
    <dbReference type="NCBI Taxonomy" id="230148"/>
    <lineage>
        <taxon>Eukaryota</taxon>
        <taxon>Metazoa</taxon>
        <taxon>Chordata</taxon>
        <taxon>Craniata</taxon>
        <taxon>Vertebrata</taxon>
        <taxon>Euteleostomi</taxon>
        <taxon>Actinopterygii</taxon>
        <taxon>Neopterygii</taxon>
        <taxon>Teleostei</taxon>
        <taxon>Neoteleostei</taxon>
        <taxon>Acanthomorphata</taxon>
        <taxon>Eupercaria</taxon>
        <taxon>Perciformes</taxon>
        <taxon>Cottioidei</taxon>
        <taxon>Cottales</taxon>
        <taxon>Liparidae</taxon>
        <taxon>Liparis</taxon>
    </lineage>
</organism>
<accession>A0A4Z2HW79</accession>
<sequence length="71" mass="7778">MSTRLLSAEEQGRAGGRCDTRPPAAAVCHVQATPERRSSADEDGANGDMCQWVRPAQRNRVQLNQALQKQT</sequence>
<keyword evidence="3" id="KW-1185">Reference proteome</keyword>
<feature type="region of interest" description="Disordered" evidence="1">
    <location>
        <begin position="1"/>
        <end position="21"/>
    </location>
</feature>
<evidence type="ECO:0000313" key="2">
    <source>
        <dbReference type="EMBL" id="TNN69938.1"/>
    </source>
</evidence>